<comment type="caution">
    <text evidence="1">The sequence shown here is derived from an EMBL/GenBank/DDBJ whole genome shotgun (WGS) entry which is preliminary data.</text>
</comment>
<protein>
    <submittedName>
        <fullName evidence="1">Uncharacterized protein</fullName>
    </submittedName>
</protein>
<evidence type="ECO:0000313" key="1">
    <source>
        <dbReference type="EMBL" id="KXS98422.1"/>
    </source>
</evidence>
<evidence type="ECO:0000313" key="2">
    <source>
        <dbReference type="Proteomes" id="UP000070133"/>
    </source>
</evidence>
<dbReference type="Proteomes" id="UP000070133">
    <property type="component" value="Unassembled WGS sequence"/>
</dbReference>
<dbReference type="AlphaFoldDB" id="A0A139H7M6"/>
<organism evidence="1 2">
    <name type="scientific">Pseudocercospora eumusae</name>
    <dbReference type="NCBI Taxonomy" id="321146"/>
    <lineage>
        <taxon>Eukaryota</taxon>
        <taxon>Fungi</taxon>
        <taxon>Dikarya</taxon>
        <taxon>Ascomycota</taxon>
        <taxon>Pezizomycotina</taxon>
        <taxon>Dothideomycetes</taxon>
        <taxon>Dothideomycetidae</taxon>
        <taxon>Mycosphaerellales</taxon>
        <taxon>Mycosphaerellaceae</taxon>
        <taxon>Pseudocercospora</taxon>
    </lineage>
</organism>
<accession>A0A139H7M6</accession>
<sequence>MKFLAPSASFQPTPTAAQKVFAIYELLERIETLANKQHTNIRLDERRFALQSGFLAVIADSTILRK</sequence>
<proteinExistence type="predicted"/>
<reference evidence="1 2" key="1">
    <citation type="submission" date="2015-07" db="EMBL/GenBank/DDBJ databases">
        <title>Comparative genomics of the Sigatoka disease complex on banana suggests a link between parallel evolutionary changes in Pseudocercospora fijiensis and Pseudocercospora eumusae and increased virulence on the banana host.</title>
        <authorList>
            <person name="Chang T.-C."/>
            <person name="Salvucci A."/>
            <person name="Crous P.W."/>
            <person name="Stergiopoulos I."/>
        </authorList>
    </citation>
    <scope>NUCLEOTIDE SEQUENCE [LARGE SCALE GENOMIC DNA]</scope>
    <source>
        <strain evidence="1 2">CBS 114824</strain>
    </source>
</reference>
<dbReference type="EMBL" id="LFZN01000114">
    <property type="protein sequence ID" value="KXS98422.1"/>
    <property type="molecule type" value="Genomic_DNA"/>
</dbReference>
<gene>
    <name evidence="1" type="ORF">AC578_1776</name>
</gene>
<name>A0A139H7M6_9PEZI</name>
<keyword evidence="2" id="KW-1185">Reference proteome</keyword>